<dbReference type="EMBL" id="AM743169">
    <property type="protein sequence ID" value="CAQ46260.1"/>
    <property type="molecule type" value="Genomic_DNA"/>
</dbReference>
<name>B2FUN1_STRMK</name>
<dbReference type="Proteomes" id="UP000008840">
    <property type="component" value="Chromosome"/>
</dbReference>
<accession>B2FUN1</accession>
<proteinExistence type="predicted"/>
<evidence type="ECO:0000313" key="2">
    <source>
        <dbReference type="Proteomes" id="UP000008840"/>
    </source>
</evidence>
<protein>
    <submittedName>
        <fullName evidence="1">Uncharacterized protein</fullName>
    </submittedName>
</protein>
<organism evidence="1 2">
    <name type="scientific">Stenotrophomonas maltophilia (strain K279a)</name>
    <dbReference type="NCBI Taxonomy" id="522373"/>
    <lineage>
        <taxon>Bacteria</taxon>
        <taxon>Pseudomonadati</taxon>
        <taxon>Pseudomonadota</taxon>
        <taxon>Gammaproteobacteria</taxon>
        <taxon>Lysobacterales</taxon>
        <taxon>Lysobacteraceae</taxon>
        <taxon>Stenotrophomonas</taxon>
        <taxon>Stenotrophomonas maltophilia group</taxon>
    </lineage>
</organism>
<keyword evidence="2" id="KW-1185">Reference proteome</keyword>
<reference evidence="1 2" key="1">
    <citation type="journal article" date="2008" name="Genome Biol.">
        <title>The complete genome, comparative and functional analysis of Stenotrophomonas maltophilia reveals an organism heavily shielded by drug resistance determinants.</title>
        <authorList>
            <person name="Crossman L.C."/>
            <person name="Gould V.C."/>
            <person name="Dow J.M."/>
            <person name="Vernikos G.S."/>
            <person name="Okazaki A."/>
            <person name="Sebaihia M."/>
            <person name="Saunders D."/>
            <person name="Arrowsmith C."/>
            <person name="Carver T."/>
            <person name="Peters N."/>
            <person name="Adlem E."/>
            <person name="Kerhornou A."/>
            <person name="Lord A."/>
            <person name="Murphy L."/>
            <person name="Seeger K."/>
            <person name="Squares R."/>
            <person name="Rutter S."/>
            <person name="Quail M.A."/>
            <person name="Rajandream M.A."/>
            <person name="Harris D."/>
            <person name="Churcher C."/>
            <person name="Bentley S.D."/>
            <person name="Parkhill J."/>
            <person name="Thomson N.R."/>
            <person name="Avison M.B."/>
        </authorList>
    </citation>
    <scope>NUCLEOTIDE SEQUENCE [LARGE SCALE GENOMIC DNA]</scope>
    <source>
        <strain evidence="1 2">K279a</strain>
    </source>
</reference>
<dbReference type="KEGG" id="sml:Smlt2793"/>
<dbReference type="EnsemblBacteria" id="CAQ46260">
    <property type="protein sequence ID" value="CAQ46260"/>
    <property type="gene ID" value="Smlt2793"/>
</dbReference>
<dbReference type="AlphaFoldDB" id="B2FUN1"/>
<sequence length="187" mass="20280">MLESVIGYAAPHLNVQASSTIKAACGTAAFRTRDDPKHDAGHSSAFSFPPALCSSRKENRDVGTTEDHFVCRAGDRCRWLHCAGCCTGAGKQDHLAYFAARRQFDAVQDPAAGGAGDQEPARTESVPAGVPVRLAVCRQDQVESRGLERKYVDHLLDGEGTTLRSRLDLSEYSGVFDRRGDGRELSR</sequence>
<dbReference type="HOGENOM" id="CLU_1446907_0_0_6"/>
<gene>
    <name evidence="1" type="ordered locus">Smlt2793</name>
</gene>
<evidence type="ECO:0000313" key="1">
    <source>
        <dbReference type="EMBL" id="CAQ46260.1"/>
    </source>
</evidence>